<comment type="caution">
    <text evidence="2">The sequence shown here is derived from an EMBL/GenBank/DDBJ whole genome shotgun (WGS) entry which is preliminary data.</text>
</comment>
<sequence>MSDPSPLPSTWDACDSWATRLENAVSSVPPLTGASNYHPWAKKLQIVLSGVRGCLCLLDEPPDASATPSSTSPPAAILNHLDATLALVLVGLLSPALVSQFESVILDHPSRAARTLWLKLEAAYGTRWSFHLWQSVQALSSQPQGSTPVTEFMTSRKQKFEALKAAGYDFDRWFLDNLVADLAPHFGPTVRGLDFATLTFDSLYAAVRGVDDSHRLHAAPPSSSMTLAAFGTPVNPRVPSSAISASTSSIQRHSFHSSPLPRTPSVPPHTSRPGTPPLPPSPVTLVVNEVTIHRSTKHRSRIYLLYHYTHPEKKHSTTSRWDSFPAFLIPAIRGFWASTPAPPLLYYKERALALLPPTEA</sequence>
<evidence type="ECO:0000313" key="2">
    <source>
        <dbReference type="EMBL" id="ODN86538.1"/>
    </source>
</evidence>
<name>A0A1E3IDG1_9TREE</name>
<evidence type="ECO:0000256" key="1">
    <source>
        <dbReference type="SAM" id="MobiDB-lite"/>
    </source>
</evidence>
<keyword evidence="3" id="KW-1185">Reference proteome</keyword>
<dbReference type="EMBL" id="AWGH01000031">
    <property type="protein sequence ID" value="ODN86538.1"/>
    <property type="molecule type" value="Genomic_DNA"/>
</dbReference>
<dbReference type="GeneID" id="30196443"/>
<organism evidence="2 3">
    <name type="scientific">Cryptococcus wingfieldii CBS 7118</name>
    <dbReference type="NCBI Taxonomy" id="1295528"/>
    <lineage>
        <taxon>Eukaryota</taxon>
        <taxon>Fungi</taxon>
        <taxon>Dikarya</taxon>
        <taxon>Basidiomycota</taxon>
        <taxon>Agaricomycotina</taxon>
        <taxon>Tremellomycetes</taxon>
        <taxon>Tremellales</taxon>
        <taxon>Cryptococcaceae</taxon>
        <taxon>Cryptococcus</taxon>
    </lineage>
</organism>
<gene>
    <name evidence="2" type="ORF">L198_07232</name>
</gene>
<dbReference type="RefSeq" id="XP_019028721.1">
    <property type="nucleotide sequence ID" value="XM_019179240.1"/>
</dbReference>
<evidence type="ECO:0000313" key="3">
    <source>
        <dbReference type="Proteomes" id="UP000094819"/>
    </source>
</evidence>
<accession>A0A1E3IDG1</accession>
<dbReference type="Proteomes" id="UP000094819">
    <property type="component" value="Unassembled WGS sequence"/>
</dbReference>
<proteinExistence type="predicted"/>
<protein>
    <submittedName>
        <fullName evidence="2">Uncharacterized protein</fullName>
    </submittedName>
</protein>
<reference evidence="2 3" key="1">
    <citation type="submission" date="2016-06" db="EMBL/GenBank/DDBJ databases">
        <title>Evolution of pathogenesis and genome organization in the Tremellales.</title>
        <authorList>
            <person name="Cuomo C."/>
            <person name="Litvintseva A."/>
            <person name="Heitman J."/>
            <person name="Chen Y."/>
            <person name="Sun S."/>
            <person name="Springer D."/>
            <person name="Dromer F."/>
            <person name="Young S."/>
            <person name="Zeng Q."/>
            <person name="Chapman S."/>
            <person name="Gujja S."/>
            <person name="Saif S."/>
            <person name="Birren B."/>
        </authorList>
    </citation>
    <scope>NUCLEOTIDE SEQUENCE [LARGE SCALE GENOMIC DNA]</scope>
    <source>
        <strain evidence="2 3">CBS 7118</strain>
    </source>
</reference>
<dbReference type="AlphaFoldDB" id="A0A1E3IDG1"/>
<feature type="region of interest" description="Disordered" evidence="1">
    <location>
        <begin position="253"/>
        <end position="282"/>
    </location>
</feature>